<dbReference type="CTD" id="284254"/>
<evidence type="ECO:0000256" key="2">
    <source>
        <dbReference type="SAM" id="Phobius"/>
    </source>
</evidence>
<dbReference type="GeneID" id="102985786"/>
<evidence type="ECO:0000313" key="5">
    <source>
        <dbReference type="RefSeq" id="XP_054936604.1"/>
    </source>
</evidence>
<evidence type="ECO:0000259" key="3">
    <source>
        <dbReference type="Pfam" id="PF15675"/>
    </source>
</evidence>
<feature type="compositionally biased region" description="Low complexity" evidence="1">
    <location>
        <begin position="149"/>
        <end position="232"/>
    </location>
</feature>
<dbReference type="PANTHER" id="PTHR35349">
    <property type="entry name" value="DYNACTIN-ASSOCIATED PROTEIN"/>
    <property type="match status" value="1"/>
</dbReference>
<dbReference type="RefSeq" id="XP_054936604.1">
    <property type="nucleotide sequence ID" value="XM_055080629.1"/>
</dbReference>
<organism evidence="4 5">
    <name type="scientific">Physeter macrocephalus</name>
    <name type="common">Sperm whale</name>
    <name type="synonym">Physeter catodon</name>
    <dbReference type="NCBI Taxonomy" id="9755"/>
    <lineage>
        <taxon>Eukaryota</taxon>
        <taxon>Metazoa</taxon>
        <taxon>Chordata</taxon>
        <taxon>Craniata</taxon>
        <taxon>Vertebrata</taxon>
        <taxon>Euteleostomi</taxon>
        <taxon>Mammalia</taxon>
        <taxon>Eutheria</taxon>
        <taxon>Laurasiatheria</taxon>
        <taxon>Artiodactyla</taxon>
        <taxon>Whippomorpha</taxon>
        <taxon>Cetacea</taxon>
        <taxon>Odontoceti</taxon>
        <taxon>Physeteridae</taxon>
        <taxon>Physeter</taxon>
    </lineage>
</organism>
<feature type="transmembrane region" description="Helical" evidence="2">
    <location>
        <begin position="96"/>
        <end position="119"/>
    </location>
</feature>
<accession>A0A9W2WBA2</accession>
<keyword evidence="4" id="KW-1185">Reference proteome</keyword>
<keyword evidence="2" id="KW-0472">Membrane</keyword>
<protein>
    <submittedName>
        <fullName evidence="5">Dynactin-associated protein isoform X2</fullName>
    </submittedName>
</protein>
<dbReference type="AlphaFoldDB" id="A0A9W2WBA2"/>
<dbReference type="PANTHER" id="PTHR35349:SF7">
    <property type="entry name" value="DYNACTIN-ASSOCIATED PROTEIN"/>
    <property type="match status" value="1"/>
</dbReference>
<keyword evidence="2" id="KW-1133">Transmembrane helix</keyword>
<evidence type="ECO:0000256" key="1">
    <source>
        <dbReference type="SAM" id="MobiDB-lite"/>
    </source>
</evidence>
<dbReference type="GO" id="GO:0005886">
    <property type="term" value="C:plasma membrane"/>
    <property type="evidence" value="ECO:0007669"/>
    <property type="project" value="TreeGrafter"/>
</dbReference>
<feature type="region of interest" description="Disordered" evidence="1">
    <location>
        <begin position="146"/>
        <end position="241"/>
    </location>
</feature>
<dbReference type="Proteomes" id="UP000248484">
    <property type="component" value="Chromosome 19"/>
</dbReference>
<keyword evidence="2" id="KW-0812">Transmembrane</keyword>
<sequence>MDRKCGKYAVNMEPSGNQPVSIGGTTVPFLNLRNDEAQSSACKFATSTDVTGDAGPNLTDVCTNRGTLGLPEFPNSKSQHCQVTRNLFSGWSLWKIFLACLLASVVTMAVGVLIVSLVYNGKNNNASILIQLTQNQGTISLTETISPASSETTVATSTTDSTTTSTSSTMTTITSTEFTSIPDTASTTSTETTTATVNTTTPQPTTTTTANTTTEGTTTTDTTDSPPSTETTIMTMDTSIP</sequence>
<reference evidence="5" key="1">
    <citation type="submission" date="2025-08" db="UniProtKB">
        <authorList>
            <consortium name="RefSeq"/>
        </authorList>
    </citation>
    <scope>IDENTIFICATION</scope>
    <source>
        <tissue evidence="5">Muscle</tissue>
    </source>
</reference>
<proteinExistence type="predicted"/>
<dbReference type="OrthoDB" id="9809784at2759"/>
<dbReference type="Pfam" id="PF15675">
    <property type="entry name" value="CLLAC"/>
    <property type="match status" value="1"/>
</dbReference>
<gene>
    <name evidence="5" type="primary">DYNAP</name>
</gene>
<dbReference type="InterPro" id="IPR031379">
    <property type="entry name" value="CLLAC"/>
</dbReference>
<dbReference type="GO" id="GO:0005794">
    <property type="term" value="C:Golgi apparatus"/>
    <property type="evidence" value="ECO:0007669"/>
    <property type="project" value="TreeGrafter"/>
</dbReference>
<evidence type="ECO:0000313" key="4">
    <source>
        <dbReference type="Proteomes" id="UP000248484"/>
    </source>
</evidence>
<dbReference type="InterPro" id="IPR053297">
    <property type="entry name" value="Dynactin-associated"/>
</dbReference>
<name>A0A9W2WBA2_PHYMC</name>
<feature type="domain" description="CLLAC-motif containing" evidence="3">
    <location>
        <begin position="91"/>
        <end position="119"/>
    </location>
</feature>